<dbReference type="PANTHER" id="PTHR11440">
    <property type="entry name" value="LECITHIN-CHOLESTEROL ACYLTRANSFERASE-RELATED"/>
    <property type="match status" value="1"/>
</dbReference>
<evidence type="ECO:0000313" key="3">
    <source>
        <dbReference type="Proteomes" id="UP000677054"/>
    </source>
</evidence>
<dbReference type="InterPro" id="IPR003386">
    <property type="entry name" value="LACT/PDAT_acylTrfase"/>
</dbReference>
<dbReference type="EMBL" id="LR900050">
    <property type="protein sequence ID" value="CAD7243958.1"/>
    <property type="molecule type" value="Genomic_DNA"/>
</dbReference>
<dbReference type="InterPro" id="IPR029058">
    <property type="entry name" value="AB_hydrolase_fold"/>
</dbReference>
<dbReference type="OrthoDB" id="190846at2759"/>
<dbReference type="GO" id="GO:0008374">
    <property type="term" value="F:O-acyltransferase activity"/>
    <property type="evidence" value="ECO:0007669"/>
    <property type="project" value="InterPro"/>
</dbReference>
<evidence type="ECO:0000256" key="1">
    <source>
        <dbReference type="SAM" id="SignalP"/>
    </source>
</evidence>
<keyword evidence="3" id="KW-1185">Reference proteome</keyword>
<proteinExistence type="predicted"/>
<dbReference type="Proteomes" id="UP000677054">
    <property type="component" value="Unassembled WGS sequence"/>
</dbReference>
<dbReference type="Gene3D" id="3.40.50.1820">
    <property type="entry name" value="alpha/beta hydrolase"/>
    <property type="match status" value="2"/>
</dbReference>
<protein>
    <recommendedName>
        <fullName evidence="4">Group XV phospholipase A2</fullName>
    </recommendedName>
</protein>
<feature type="signal peptide" evidence="1">
    <location>
        <begin position="1"/>
        <end position="19"/>
    </location>
</feature>
<dbReference type="SUPFAM" id="SSF53474">
    <property type="entry name" value="alpha/beta-Hydrolases"/>
    <property type="match status" value="1"/>
</dbReference>
<dbReference type="Pfam" id="PF02450">
    <property type="entry name" value="LCAT"/>
    <property type="match status" value="1"/>
</dbReference>
<sequence length="451" mass="51236">MGFYRVAVFLLHLLVSVECDLTEKKPNLKAEVLSKTGMDISELQELSKKDSTPPPIILIPGDGGSQIEAKLNKTDVVHYLCDKHTEDFFDLWLNLELLVPLILDCWVDNMRLEYDNVTRTTHNPEGVTTRVPGFGNTTTVEFLDPSNVSPSRYFIDVVKALLDAEKKYKRGETILGAPFDFRRAPNELSEYFIELKKLIEDTYENQGKRRVVLLAHSMGSLVSVYFLNQQSQSWKDKYVACLVSLAGAFGGAVKALKVFAAGENLGIIVLSRKALRTEQMTSPSLAFLLPSRTFWNSSEVLVSRPSKNYTVNDYEEFFRDMNYSIGFEMWKDTSKLLADFPAPNVEIHCLHGYGINTIEQVIYKKESNFPMDPDLIYGDGDGTVNIRSLQGCLKFKEKQKQQVYHFPIKGAEHMEIIRDPQALQYLVKLVKTDKAMEMLRHLGSLKHKNAI</sequence>
<keyword evidence="1" id="KW-0732">Signal</keyword>
<evidence type="ECO:0000313" key="2">
    <source>
        <dbReference type="EMBL" id="CAD7243958.1"/>
    </source>
</evidence>
<accession>A0A7R8X4M8</accession>
<dbReference type="EMBL" id="CAJPEV010000533">
    <property type="protein sequence ID" value="CAG0886208.1"/>
    <property type="molecule type" value="Genomic_DNA"/>
</dbReference>
<gene>
    <name evidence="2" type="ORF">DSTB1V02_LOCUS3864</name>
</gene>
<name>A0A7R8X4M8_9CRUS</name>
<evidence type="ECO:0008006" key="4">
    <source>
        <dbReference type="Google" id="ProtNLM"/>
    </source>
</evidence>
<organism evidence="2">
    <name type="scientific">Darwinula stevensoni</name>
    <dbReference type="NCBI Taxonomy" id="69355"/>
    <lineage>
        <taxon>Eukaryota</taxon>
        <taxon>Metazoa</taxon>
        <taxon>Ecdysozoa</taxon>
        <taxon>Arthropoda</taxon>
        <taxon>Crustacea</taxon>
        <taxon>Oligostraca</taxon>
        <taxon>Ostracoda</taxon>
        <taxon>Podocopa</taxon>
        <taxon>Podocopida</taxon>
        <taxon>Darwinulocopina</taxon>
        <taxon>Darwinuloidea</taxon>
        <taxon>Darwinulidae</taxon>
        <taxon>Darwinula</taxon>
    </lineage>
</organism>
<dbReference type="GO" id="GO:0006629">
    <property type="term" value="P:lipid metabolic process"/>
    <property type="evidence" value="ECO:0007669"/>
    <property type="project" value="InterPro"/>
</dbReference>
<dbReference type="AlphaFoldDB" id="A0A7R8X4M8"/>
<reference evidence="2" key="1">
    <citation type="submission" date="2020-11" db="EMBL/GenBank/DDBJ databases">
        <authorList>
            <person name="Tran Van P."/>
        </authorList>
    </citation>
    <scope>NUCLEOTIDE SEQUENCE</scope>
</reference>
<feature type="chain" id="PRO_5036209004" description="Group XV phospholipase A2" evidence="1">
    <location>
        <begin position="20"/>
        <end position="451"/>
    </location>
</feature>